<protein>
    <recommendedName>
        <fullName evidence="3">DUF4935 domain-containing protein</fullName>
    </recommendedName>
</protein>
<keyword evidence="2" id="KW-1185">Reference proteome</keyword>
<evidence type="ECO:0000313" key="1">
    <source>
        <dbReference type="EMBL" id="PWB87310.1"/>
    </source>
</evidence>
<evidence type="ECO:0008006" key="3">
    <source>
        <dbReference type="Google" id="ProtNLM"/>
    </source>
</evidence>
<gene>
    <name evidence="1" type="ORF">MBBTH_11070</name>
</gene>
<dbReference type="Proteomes" id="UP000251717">
    <property type="component" value="Unassembled WGS sequence"/>
</dbReference>
<name>A0A315XMG9_9EURY</name>
<dbReference type="SUPFAM" id="SSF88723">
    <property type="entry name" value="PIN domain-like"/>
    <property type="match status" value="1"/>
</dbReference>
<comment type="caution">
    <text evidence="1">The sequence shown here is derived from an EMBL/GenBank/DDBJ whole genome shotgun (WGS) entry which is preliminary data.</text>
</comment>
<accession>A0A315XMG9</accession>
<reference evidence="1 2" key="1">
    <citation type="submission" date="2017-03" db="EMBL/GenBank/DDBJ databases">
        <title>Genome sequence of Methanobrevibacter thaueri.</title>
        <authorList>
            <person name="Poehlein A."/>
            <person name="Seedorf H."/>
            <person name="Daniel R."/>
        </authorList>
    </citation>
    <scope>NUCLEOTIDE SEQUENCE [LARGE SCALE GENOMIC DNA]</scope>
    <source>
        <strain evidence="1 2">DSM 11995</strain>
    </source>
</reference>
<proteinExistence type="predicted"/>
<dbReference type="OrthoDB" id="384551at2157"/>
<sequence>MTFKVFCDTNVPIAYIFHINSLHSMSKKVFNRYSEFFWSDNVLNEFNQMYFKKLEYLKSFFHDLQKYLENPSQELYSCADLYAFVKSHYDGKELENARSSIEPFWNEYIGVESNILFFDIKNSVDACLMDMVLILKGNKDCLKEFMQLTPQRTKNYSDIVNILKSVGVHDSDRNIILDGHDFACFSPEPVDFITFDNGCYFGAKNVELLCFNSVKGKIDFN</sequence>
<dbReference type="EMBL" id="MZGS01000021">
    <property type="protein sequence ID" value="PWB87310.1"/>
    <property type="molecule type" value="Genomic_DNA"/>
</dbReference>
<organism evidence="1 2">
    <name type="scientific">Methanobrevibacter thaueri</name>
    <dbReference type="NCBI Taxonomy" id="190975"/>
    <lineage>
        <taxon>Archaea</taxon>
        <taxon>Methanobacteriati</taxon>
        <taxon>Methanobacteriota</taxon>
        <taxon>Methanomada group</taxon>
        <taxon>Methanobacteria</taxon>
        <taxon>Methanobacteriales</taxon>
        <taxon>Methanobacteriaceae</taxon>
        <taxon>Methanobrevibacter</taxon>
    </lineage>
</organism>
<dbReference type="AlphaFoldDB" id="A0A315XMG9"/>
<dbReference type="RefSeq" id="WP_116592059.1">
    <property type="nucleotide sequence ID" value="NZ_MZGS01000021.1"/>
</dbReference>
<dbReference type="InterPro" id="IPR029060">
    <property type="entry name" value="PIN-like_dom_sf"/>
</dbReference>
<evidence type="ECO:0000313" key="2">
    <source>
        <dbReference type="Proteomes" id="UP000251717"/>
    </source>
</evidence>